<dbReference type="InterPro" id="IPR000847">
    <property type="entry name" value="LysR_HTH_N"/>
</dbReference>
<dbReference type="InterPro" id="IPR036388">
    <property type="entry name" value="WH-like_DNA-bd_sf"/>
</dbReference>
<evidence type="ECO:0000256" key="2">
    <source>
        <dbReference type="ARBA" id="ARBA00023015"/>
    </source>
</evidence>
<dbReference type="InterPro" id="IPR005119">
    <property type="entry name" value="LysR_subst-bd"/>
</dbReference>
<dbReference type="Gene3D" id="3.40.190.290">
    <property type="match status" value="1"/>
</dbReference>
<protein>
    <submittedName>
        <fullName evidence="6">LysR family transcriptional regulator</fullName>
    </submittedName>
</protein>
<name>A0A6F8VGX6_9PROT</name>
<dbReference type="SUPFAM" id="SSF46785">
    <property type="entry name" value="Winged helix' DNA-binding domain"/>
    <property type="match status" value="1"/>
</dbReference>
<dbReference type="InterPro" id="IPR058163">
    <property type="entry name" value="LysR-type_TF_proteobact-type"/>
</dbReference>
<dbReference type="FunFam" id="1.10.10.10:FF:000001">
    <property type="entry name" value="LysR family transcriptional regulator"/>
    <property type="match status" value="1"/>
</dbReference>
<keyword evidence="2" id="KW-0805">Transcription regulation</keyword>
<dbReference type="Proteomes" id="UP000502260">
    <property type="component" value="Chromosome"/>
</dbReference>
<evidence type="ECO:0000256" key="4">
    <source>
        <dbReference type="ARBA" id="ARBA00023163"/>
    </source>
</evidence>
<dbReference type="PROSITE" id="PS50931">
    <property type="entry name" value="HTH_LYSR"/>
    <property type="match status" value="1"/>
</dbReference>
<dbReference type="CDD" id="cd08422">
    <property type="entry name" value="PBP2_CrgA_like"/>
    <property type="match status" value="1"/>
</dbReference>
<dbReference type="KEGG" id="slac:SKTS_34860"/>
<dbReference type="PANTHER" id="PTHR30537:SF5">
    <property type="entry name" value="HTH-TYPE TRANSCRIPTIONAL ACTIVATOR TTDR-RELATED"/>
    <property type="match status" value="1"/>
</dbReference>
<dbReference type="GO" id="GO:0003700">
    <property type="term" value="F:DNA-binding transcription factor activity"/>
    <property type="evidence" value="ECO:0007669"/>
    <property type="project" value="InterPro"/>
</dbReference>
<feature type="domain" description="HTH lysR-type" evidence="5">
    <location>
        <begin position="1"/>
        <end position="59"/>
    </location>
</feature>
<evidence type="ECO:0000256" key="1">
    <source>
        <dbReference type="ARBA" id="ARBA00009437"/>
    </source>
</evidence>
<proteinExistence type="inferred from homology"/>
<evidence type="ECO:0000313" key="7">
    <source>
        <dbReference type="Proteomes" id="UP000502260"/>
    </source>
</evidence>
<dbReference type="Gene3D" id="1.10.10.10">
    <property type="entry name" value="Winged helix-like DNA-binding domain superfamily/Winged helix DNA-binding domain"/>
    <property type="match status" value="1"/>
</dbReference>
<gene>
    <name evidence="6" type="ORF">SKTS_34860</name>
</gene>
<dbReference type="PANTHER" id="PTHR30537">
    <property type="entry name" value="HTH-TYPE TRANSCRIPTIONAL REGULATOR"/>
    <property type="match status" value="1"/>
</dbReference>
<evidence type="ECO:0000313" key="6">
    <source>
        <dbReference type="EMBL" id="BCB28600.1"/>
    </source>
</evidence>
<organism evidence="6 7">
    <name type="scientific">Sulfurimicrobium lacus</name>
    <dbReference type="NCBI Taxonomy" id="2715678"/>
    <lineage>
        <taxon>Bacteria</taxon>
        <taxon>Pseudomonadati</taxon>
        <taxon>Pseudomonadota</taxon>
        <taxon>Betaproteobacteria</taxon>
        <taxon>Nitrosomonadales</taxon>
        <taxon>Sulfuricellaceae</taxon>
        <taxon>Sulfurimicrobium</taxon>
    </lineage>
</organism>
<dbReference type="EMBL" id="AP022853">
    <property type="protein sequence ID" value="BCB28600.1"/>
    <property type="molecule type" value="Genomic_DNA"/>
</dbReference>
<dbReference type="AlphaFoldDB" id="A0A6F8VGX6"/>
<accession>A0A6F8VGX6</accession>
<comment type="similarity">
    <text evidence="1">Belongs to the LysR transcriptional regulatory family.</text>
</comment>
<keyword evidence="3" id="KW-0238">DNA-binding</keyword>
<keyword evidence="7" id="KW-1185">Reference proteome</keyword>
<dbReference type="RefSeq" id="WP_173068273.1">
    <property type="nucleotide sequence ID" value="NZ_AP022853.1"/>
</dbReference>
<keyword evidence="4" id="KW-0804">Transcription</keyword>
<dbReference type="FunFam" id="3.40.190.290:FF:000001">
    <property type="entry name" value="Transcriptional regulator, LysR family"/>
    <property type="match status" value="1"/>
</dbReference>
<dbReference type="GO" id="GO:0043565">
    <property type="term" value="F:sequence-specific DNA binding"/>
    <property type="evidence" value="ECO:0007669"/>
    <property type="project" value="TreeGrafter"/>
</dbReference>
<sequence length="301" mass="33208">MDQLLALRVFVSVVETGSFVRAAERLHLSTTATSRHVAELEKSLGARLLQRSTRRLNLTETGRAYFERCRQILADLEEADSLASEVASQPRGKLRISLPHSFGLRYVAPKIPDFCARFPGLQLEVNFSDRTVDLVEDGIDVAIRISGKLQTTLIAKRLARIRMAICASPAYLEKMGTPRTPEELREHRCLTYDYAASGDSWHILENGVEIAVPIRSYLRTNSGDMTRLAALAGQGIVLQPTFLIGDDLRSGALVKILADFDLPEYAAYAVYLGGAGRSARVGAFVDYFSAVFGGEIPSWDK</sequence>
<dbReference type="PRINTS" id="PR00039">
    <property type="entry name" value="HTHLYSR"/>
</dbReference>
<evidence type="ECO:0000256" key="3">
    <source>
        <dbReference type="ARBA" id="ARBA00023125"/>
    </source>
</evidence>
<dbReference type="Pfam" id="PF03466">
    <property type="entry name" value="LysR_substrate"/>
    <property type="match status" value="1"/>
</dbReference>
<dbReference type="Pfam" id="PF00126">
    <property type="entry name" value="HTH_1"/>
    <property type="match status" value="1"/>
</dbReference>
<evidence type="ECO:0000259" key="5">
    <source>
        <dbReference type="PROSITE" id="PS50931"/>
    </source>
</evidence>
<reference evidence="7" key="1">
    <citation type="submission" date="2020-03" db="EMBL/GenBank/DDBJ databases">
        <title>Complete genome sequence of sulfur-oxidizing bacterium skT11.</title>
        <authorList>
            <person name="Kanda M."/>
            <person name="Kojima H."/>
            <person name="Fukui M."/>
        </authorList>
    </citation>
    <scope>NUCLEOTIDE SEQUENCE [LARGE SCALE GENOMIC DNA]</scope>
    <source>
        <strain evidence="7">skT11</strain>
    </source>
</reference>
<dbReference type="SUPFAM" id="SSF53850">
    <property type="entry name" value="Periplasmic binding protein-like II"/>
    <property type="match status" value="1"/>
</dbReference>
<dbReference type="GO" id="GO:0006351">
    <property type="term" value="P:DNA-templated transcription"/>
    <property type="evidence" value="ECO:0007669"/>
    <property type="project" value="TreeGrafter"/>
</dbReference>
<dbReference type="InterPro" id="IPR036390">
    <property type="entry name" value="WH_DNA-bd_sf"/>
</dbReference>